<protein>
    <recommendedName>
        <fullName evidence="4">Minor tail protein</fullName>
    </recommendedName>
</protein>
<evidence type="ECO:0000313" key="3">
    <source>
        <dbReference type="Proteomes" id="UP000627573"/>
    </source>
</evidence>
<evidence type="ECO:0000313" key="2">
    <source>
        <dbReference type="EMBL" id="MBH5146348.1"/>
    </source>
</evidence>
<dbReference type="Proteomes" id="UP000627573">
    <property type="component" value="Unassembled WGS sequence"/>
</dbReference>
<evidence type="ECO:0000256" key="1">
    <source>
        <dbReference type="SAM" id="Phobius"/>
    </source>
</evidence>
<accession>A0A8I0ZZW1</accession>
<dbReference type="EMBL" id="JAECSB010000085">
    <property type="protein sequence ID" value="MBH5146348.1"/>
    <property type="molecule type" value="Genomic_DNA"/>
</dbReference>
<keyword evidence="1" id="KW-0472">Membrane</keyword>
<keyword evidence="1" id="KW-1133">Transmembrane helix</keyword>
<dbReference type="RefSeq" id="WP_075833524.1">
    <property type="nucleotide sequence ID" value="NZ_JAECSB010000085.1"/>
</dbReference>
<dbReference type="AlphaFoldDB" id="A0A8I0ZZW1"/>
<name>A0A8I0ZZW1_RHOER</name>
<organism evidence="2 3">
    <name type="scientific">Rhodococcus erythropolis</name>
    <name type="common">Arthrobacter picolinophilus</name>
    <dbReference type="NCBI Taxonomy" id="1833"/>
    <lineage>
        <taxon>Bacteria</taxon>
        <taxon>Bacillati</taxon>
        <taxon>Actinomycetota</taxon>
        <taxon>Actinomycetes</taxon>
        <taxon>Mycobacteriales</taxon>
        <taxon>Nocardiaceae</taxon>
        <taxon>Rhodococcus</taxon>
        <taxon>Rhodococcus erythropolis group</taxon>
    </lineage>
</organism>
<reference evidence="2 3" key="1">
    <citation type="submission" date="2020-12" db="EMBL/GenBank/DDBJ databases">
        <title>Draft genome sequence of furan degrading bacterial strain FUR100.</title>
        <authorList>
            <person name="Woiski C."/>
        </authorList>
    </citation>
    <scope>NUCLEOTIDE SEQUENCE [LARGE SCALE GENOMIC DNA]</scope>
    <source>
        <strain evidence="2 3">FUR100</strain>
    </source>
</reference>
<keyword evidence="1" id="KW-0812">Transmembrane</keyword>
<feature type="transmembrane region" description="Helical" evidence="1">
    <location>
        <begin position="12"/>
        <end position="29"/>
    </location>
</feature>
<proteinExistence type="predicted"/>
<sequence>MPDDVAALLQGHPWLLLVMLVAIVIRYVGQLLSEASESWAKVLGPLGRRWRSKAERRRFVEAADLADLRRQVDNLAPRVESMTEKVAMYDDYLQYDANWHRDINLHGAERGWEFPPPEHISFLAFMRQRQQAGDF</sequence>
<evidence type="ECO:0008006" key="4">
    <source>
        <dbReference type="Google" id="ProtNLM"/>
    </source>
</evidence>
<gene>
    <name evidence="2" type="ORF">I3517_27465</name>
</gene>
<keyword evidence="3" id="KW-1185">Reference proteome</keyword>
<comment type="caution">
    <text evidence="2">The sequence shown here is derived from an EMBL/GenBank/DDBJ whole genome shotgun (WGS) entry which is preliminary data.</text>
</comment>